<dbReference type="RefSeq" id="WP_183815214.1">
    <property type="nucleotide sequence ID" value="NZ_JACHOB010000001.1"/>
</dbReference>
<dbReference type="InterPro" id="IPR036388">
    <property type="entry name" value="WH-like_DNA-bd_sf"/>
</dbReference>
<sequence>MTGAREDLAVLLQRAGARDRAAFSLLYDATAPRLYGVSLQVLGDAAEAEEALQEAYVKVWRYADRYGPQAGPPLAWLISITRNSAIDRRRRRRIVDRKPDLRDAPHGTVVPLPVPTPEQAILHAAEVSTLHDCLDMLPQERASAIRDAYFAGSTYAEMAETTGHPEGTLKSWVRRSLSALRDCLEGRGVEERS</sequence>
<proteinExistence type="inferred from homology"/>
<evidence type="ECO:0000259" key="6">
    <source>
        <dbReference type="Pfam" id="PF08281"/>
    </source>
</evidence>
<comment type="caution">
    <text evidence="7">The sequence shown here is derived from an EMBL/GenBank/DDBJ whole genome shotgun (WGS) entry which is preliminary data.</text>
</comment>
<dbReference type="GO" id="GO:0006352">
    <property type="term" value="P:DNA-templated transcription initiation"/>
    <property type="evidence" value="ECO:0007669"/>
    <property type="project" value="InterPro"/>
</dbReference>
<keyword evidence="8" id="KW-1185">Reference proteome</keyword>
<evidence type="ECO:0000256" key="4">
    <source>
        <dbReference type="ARBA" id="ARBA00023163"/>
    </source>
</evidence>
<feature type="domain" description="RNA polymerase sigma-70 region 2" evidence="5">
    <location>
        <begin position="26"/>
        <end position="93"/>
    </location>
</feature>
<dbReference type="Pfam" id="PF08281">
    <property type="entry name" value="Sigma70_r4_2"/>
    <property type="match status" value="1"/>
</dbReference>
<dbReference type="GO" id="GO:0016987">
    <property type="term" value="F:sigma factor activity"/>
    <property type="evidence" value="ECO:0007669"/>
    <property type="project" value="UniProtKB-KW"/>
</dbReference>
<dbReference type="NCBIfam" id="TIGR02937">
    <property type="entry name" value="sigma70-ECF"/>
    <property type="match status" value="1"/>
</dbReference>
<evidence type="ECO:0000256" key="3">
    <source>
        <dbReference type="ARBA" id="ARBA00023082"/>
    </source>
</evidence>
<dbReference type="PANTHER" id="PTHR43133:SF62">
    <property type="entry name" value="RNA POLYMERASE SIGMA FACTOR SIGZ"/>
    <property type="match status" value="1"/>
</dbReference>
<evidence type="ECO:0000313" key="8">
    <source>
        <dbReference type="Proteomes" id="UP000563524"/>
    </source>
</evidence>
<accession>A0A840I151</accession>
<dbReference type="PANTHER" id="PTHR43133">
    <property type="entry name" value="RNA POLYMERASE ECF-TYPE SIGMA FACTO"/>
    <property type="match status" value="1"/>
</dbReference>
<dbReference type="InterPro" id="IPR013324">
    <property type="entry name" value="RNA_pol_sigma_r3/r4-like"/>
</dbReference>
<name>A0A840I151_9PROT</name>
<dbReference type="GO" id="GO:0003677">
    <property type="term" value="F:DNA binding"/>
    <property type="evidence" value="ECO:0007669"/>
    <property type="project" value="InterPro"/>
</dbReference>
<dbReference type="SUPFAM" id="SSF88946">
    <property type="entry name" value="Sigma2 domain of RNA polymerase sigma factors"/>
    <property type="match status" value="1"/>
</dbReference>
<dbReference type="InterPro" id="IPR007627">
    <property type="entry name" value="RNA_pol_sigma70_r2"/>
</dbReference>
<keyword evidence="3" id="KW-0731">Sigma factor</keyword>
<dbReference type="Proteomes" id="UP000563524">
    <property type="component" value="Unassembled WGS sequence"/>
</dbReference>
<dbReference type="InterPro" id="IPR039425">
    <property type="entry name" value="RNA_pol_sigma-70-like"/>
</dbReference>
<reference evidence="7 8" key="1">
    <citation type="submission" date="2020-08" db="EMBL/GenBank/DDBJ databases">
        <title>Genomic Encyclopedia of Type Strains, Phase IV (KMG-IV): sequencing the most valuable type-strain genomes for metagenomic binning, comparative biology and taxonomic classification.</title>
        <authorList>
            <person name="Goeker M."/>
        </authorList>
    </citation>
    <scope>NUCLEOTIDE SEQUENCE [LARGE SCALE GENOMIC DNA]</scope>
    <source>
        <strain evidence="7 8">DSM 102850</strain>
    </source>
</reference>
<dbReference type="InterPro" id="IPR013249">
    <property type="entry name" value="RNA_pol_sigma70_r4_t2"/>
</dbReference>
<evidence type="ECO:0000313" key="7">
    <source>
        <dbReference type="EMBL" id="MBB4657820.1"/>
    </source>
</evidence>
<dbReference type="Gene3D" id="1.10.10.10">
    <property type="entry name" value="Winged helix-like DNA-binding domain superfamily/Winged helix DNA-binding domain"/>
    <property type="match status" value="1"/>
</dbReference>
<keyword evidence="2" id="KW-0805">Transcription regulation</keyword>
<evidence type="ECO:0000256" key="2">
    <source>
        <dbReference type="ARBA" id="ARBA00023015"/>
    </source>
</evidence>
<dbReference type="Pfam" id="PF04542">
    <property type="entry name" value="Sigma70_r2"/>
    <property type="match status" value="1"/>
</dbReference>
<organism evidence="7 8">
    <name type="scientific">Parvularcula dongshanensis</name>
    <dbReference type="NCBI Taxonomy" id="1173995"/>
    <lineage>
        <taxon>Bacteria</taxon>
        <taxon>Pseudomonadati</taxon>
        <taxon>Pseudomonadota</taxon>
        <taxon>Alphaproteobacteria</taxon>
        <taxon>Parvularculales</taxon>
        <taxon>Parvularculaceae</taxon>
        <taxon>Parvularcula</taxon>
    </lineage>
</organism>
<dbReference type="EMBL" id="JACHOB010000001">
    <property type="protein sequence ID" value="MBB4657820.1"/>
    <property type="molecule type" value="Genomic_DNA"/>
</dbReference>
<dbReference type="SUPFAM" id="SSF88659">
    <property type="entry name" value="Sigma3 and sigma4 domains of RNA polymerase sigma factors"/>
    <property type="match status" value="1"/>
</dbReference>
<protein>
    <submittedName>
        <fullName evidence="7">RNA polymerase sigma-70 factor (ECF subfamily)</fullName>
    </submittedName>
</protein>
<dbReference type="AlphaFoldDB" id="A0A840I151"/>
<dbReference type="Gene3D" id="1.10.1740.10">
    <property type="match status" value="1"/>
</dbReference>
<comment type="similarity">
    <text evidence="1">Belongs to the sigma-70 factor family. ECF subfamily.</text>
</comment>
<dbReference type="InterPro" id="IPR014284">
    <property type="entry name" value="RNA_pol_sigma-70_dom"/>
</dbReference>
<gene>
    <name evidence="7" type="ORF">GGQ59_000320</name>
</gene>
<evidence type="ECO:0000256" key="1">
    <source>
        <dbReference type="ARBA" id="ARBA00010641"/>
    </source>
</evidence>
<feature type="domain" description="RNA polymerase sigma factor 70 region 4 type 2" evidence="6">
    <location>
        <begin position="130"/>
        <end position="180"/>
    </location>
</feature>
<dbReference type="InterPro" id="IPR013325">
    <property type="entry name" value="RNA_pol_sigma_r2"/>
</dbReference>
<evidence type="ECO:0000259" key="5">
    <source>
        <dbReference type="Pfam" id="PF04542"/>
    </source>
</evidence>
<keyword evidence="4" id="KW-0804">Transcription</keyword>